<dbReference type="Proteomes" id="UP000824225">
    <property type="component" value="Unassembled WGS sequence"/>
</dbReference>
<dbReference type="InterPro" id="IPR039421">
    <property type="entry name" value="Type_1_exporter"/>
</dbReference>
<feature type="compositionally biased region" description="Acidic residues" evidence="7">
    <location>
        <begin position="594"/>
        <end position="604"/>
    </location>
</feature>
<feature type="region of interest" description="Disordered" evidence="7">
    <location>
        <begin position="590"/>
        <end position="643"/>
    </location>
</feature>
<evidence type="ECO:0000256" key="6">
    <source>
        <dbReference type="ARBA" id="ARBA00023136"/>
    </source>
</evidence>
<keyword evidence="6 8" id="KW-0472">Membrane</keyword>
<dbReference type="PANTHER" id="PTHR43394">
    <property type="entry name" value="ATP-DEPENDENT PERMEASE MDL1, MITOCHONDRIAL"/>
    <property type="match status" value="1"/>
</dbReference>
<reference evidence="11" key="1">
    <citation type="journal article" date="2021" name="PeerJ">
        <title>Extensive microbial diversity within the chicken gut microbiome revealed by metagenomics and culture.</title>
        <authorList>
            <person name="Gilroy R."/>
            <person name="Ravi A."/>
            <person name="Getino M."/>
            <person name="Pursley I."/>
            <person name="Horton D.L."/>
            <person name="Alikhan N.F."/>
            <person name="Baker D."/>
            <person name="Gharbi K."/>
            <person name="Hall N."/>
            <person name="Watson M."/>
            <person name="Adriaenssens E.M."/>
            <person name="Foster-Nyarko E."/>
            <person name="Jarju S."/>
            <person name="Secka A."/>
            <person name="Antonio M."/>
            <person name="Oren A."/>
            <person name="Chaudhuri R.R."/>
            <person name="La Ragione R."/>
            <person name="Hildebrand F."/>
            <person name="Pallen M.J."/>
        </authorList>
    </citation>
    <scope>NUCLEOTIDE SEQUENCE</scope>
    <source>
        <strain evidence="11">CHK186-16707</strain>
    </source>
</reference>
<feature type="transmembrane region" description="Helical" evidence="8">
    <location>
        <begin position="259"/>
        <end position="280"/>
    </location>
</feature>
<evidence type="ECO:0000256" key="4">
    <source>
        <dbReference type="ARBA" id="ARBA00022840"/>
    </source>
</evidence>
<dbReference type="PROSITE" id="PS00211">
    <property type="entry name" value="ABC_TRANSPORTER_1"/>
    <property type="match status" value="1"/>
</dbReference>
<evidence type="ECO:0000256" key="2">
    <source>
        <dbReference type="ARBA" id="ARBA00022692"/>
    </source>
</evidence>
<dbReference type="CDD" id="cd18552">
    <property type="entry name" value="ABC_6TM_MsbA_like"/>
    <property type="match status" value="1"/>
</dbReference>
<organism evidence="11 12">
    <name type="scientific">Candidatus Mailhella merdigallinarum</name>
    <dbReference type="NCBI Taxonomy" id="2838658"/>
    <lineage>
        <taxon>Bacteria</taxon>
        <taxon>Pseudomonadati</taxon>
        <taxon>Thermodesulfobacteriota</taxon>
        <taxon>Desulfovibrionia</taxon>
        <taxon>Desulfovibrionales</taxon>
        <taxon>Desulfovibrionaceae</taxon>
        <taxon>Mailhella</taxon>
    </lineage>
</organism>
<dbReference type="InterPro" id="IPR003439">
    <property type="entry name" value="ABC_transporter-like_ATP-bd"/>
</dbReference>
<dbReference type="PROSITE" id="PS50893">
    <property type="entry name" value="ABC_TRANSPORTER_2"/>
    <property type="match status" value="1"/>
</dbReference>
<dbReference type="Pfam" id="PF00664">
    <property type="entry name" value="ABC_membrane"/>
    <property type="match status" value="1"/>
</dbReference>
<dbReference type="EMBL" id="DXAN01000004">
    <property type="protein sequence ID" value="HJA08060.1"/>
    <property type="molecule type" value="Genomic_DNA"/>
</dbReference>
<keyword evidence="4 11" id="KW-0067">ATP-binding</keyword>
<dbReference type="Pfam" id="PF00005">
    <property type="entry name" value="ABC_tran"/>
    <property type="match status" value="1"/>
</dbReference>
<accession>A0A9D2HE13</accession>
<dbReference type="SUPFAM" id="SSF52540">
    <property type="entry name" value="P-loop containing nucleoside triphosphate hydrolases"/>
    <property type="match status" value="1"/>
</dbReference>
<evidence type="ECO:0000313" key="11">
    <source>
        <dbReference type="EMBL" id="HJA08060.1"/>
    </source>
</evidence>
<dbReference type="InterPro" id="IPR011527">
    <property type="entry name" value="ABC1_TM_dom"/>
</dbReference>
<evidence type="ECO:0000259" key="9">
    <source>
        <dbReference type="PROSITE" id="PS50893"/>
    </source>
</evidence>
<keyword evidence="2 8" id="KW-0812">Transmembrane</keyword>
<reference evidence="11" key="2">
    <citation type="submission" date="2021-04" db="EMBL/GenBank/DDBJ databases">
        <authorList>
            <person name="Gilroy R."/>
        </authorList>
    </citation>
    <scope>NUCLEOTIDE SEQUENCE</scope>
    <source>
        <strain evidence="11">CHK186-16707</strain>
    </source>
</reference>
<proteinExistence type="predicted"/>
<dbReference type="InterPro" id="IPR036640">
    <property type="entry name" value="ABC1_TM_sf"/>
</dbReference>
<evidence type="ECO:0000256" key="3">
    <source>
        <dbReference type="ARBA" id="ARBA00022741"/>
    </source>
</evidence>
<dbReference type="Gene3D" id="1.20.1560.10">
    <property type="entry name" value="ABC transporter type 1, transmembrane domain"/>
    <property type="match status" value="1"/>
</dbReference>
<dbReference type="InterPro" id="IPR003593">
    <property type="entry name" value="AAA+_ATPase"/>
</dbReference>
<protein>
    <submittedName>
        <fullName evidence="11">ATP-binding cassette domain-containing protein</fullName>
    </submittedName>
</protein>
<dbReference type="GO" id="GO:0005524">
    <property type="term" value="F:ATP binding"/>
    <property type="evidence" value="ECO:0007669"/>
    <property type="project" value="UniProtKB-KW"/>
</dbReference>
<feature type="transmembrane region" description="Helical" evidence="8">
    <location>
        <begin position="70"/>
        <end position="98"/>
    </location>
</feature>
<keyword evidence="5 8" id="KW-1133">Transmembrane helix</keyword>
<evidence type="ECO:0000259" key="10">
    <source>
        <dbReference type="PROSITE" id="PS50929"/>
    </source>
</evidence>
<dbReference type="SMART" id="SM00382">
    <property type="entry name" value="AAA"/>
    <property type="match status" value="1"/>
</dbReference>
<gene>
    <name evidence="11" type="ORF">H9962_02545</name>
</gene>
<sequence>MSTNYRKLISGNQFVVNYRRMWPFVRPIWFWALLSILICIPIGSLDAAIALFLKPYTDTVVVGKDMSSPWYIPILIVSFTSVQGILNYTASYLSVWVGGKLTMSLKKRLYEKLVCFNPAYFDKSTSGEIIFRYNNDADLACAGLLSNLKNFITRIFSSIALIGVLFYNSWQLSIVAIIILFVAVAPLTRVKHLIKSLVTKNAVSITALNTTYNETFSGNKTICSYNLEEYQKRKFFDLLESVFELTVAMTRRTAWLSPFMHFVISIGLGLAVALGSWLIVNGTITSGNFVSFITALLMLYTPLKNISGNVVAVQHSFMAIERIFDLLDAPLPICNKCDARDLPDIRESIVFDDVVFEYVPGRPVLKNIHLEVHVGETLALVGNSGGGKSTLVSLLPRFYDISGGSIKIDGTDIRDVTLQSLRRNIAVVFQDNFLFTGTIRENILLGNPNATEADIARALECAYLTDFVNSLPQGIDTEIGERGVLLSGGQKQRVAIARAFLKQAPVVVLDEATSALDNKSEEIVQQAIDNLMKDKTVFVIAHRLSTIKNANRIAVINEGQLAELGTHEELMALENGQYRRLYEMQFKTQPTADTADEPEEESFPPEESPSAPGIRQETSPPEAEPTGEKNMLSGLEQKAGNFI</sequence>
<name>A0A9D2HE13_9BACT</name>
<dbReference type="GO" id="GO:0015421">
    <property type="term" value="F:ABC-type oligopeptide transporter activity"/>
    <property type="evidence" value="ECO:0007669"/>
    <property type="project" value="TreeGrafter"/>
</dbReference>
<feature type="domain" description="ABC transporter" evidence="9">
    <location>
        <begin position="349"/>
        <end position="583"/>
    </location>
</feature>
<dbReference type="GO" id="GO:0005886">
    <property type="term" value="C:plasma membrane"/>
    <property type="evidence" value="ECO:0007669"/>
    <property type="project" value="UniProtKB-SubCell"/>
</dbReference>
<dbReference type="PROSITE" id="PS50929">
    <property type="entry name" value="ABC_TM1F"/>
    <property type="match status" value="1"/>
</dbReference>
<feature type="transmembrane region" description="Helical" evidence="8">
    <location>
        <begin position="286"/>
        <end position="303"/>
    </location>
</feature>
<evidence type="ECO:0000256" key="7">
    <source>
        <dbReference type="SAM" id="MobiDB-lite"/>
    </source>
</evidence>
<feature type="domain" description="ABC transmembrane type-1" evidence="10">
    <location>
        <begin position="33"/>
        <end position="315"/>
    </location>
</feature>
<dbReference type="InterPro" id="IPR017871">
    <property type="entry name" value="ABC_transporter-like_CS"/>
</dbReference>
<dbReference type="SUPFAM" id="SSF90123">
    <property type="entry name" value="ABC transporter transmembrane region"/>
    <property type="match status" value="1"/>
</dbReference>
<dbReference type="GO" id="GO:0016887">
    <property type="term" value="F:ATP hydrolysis activity"/>
    <property type="evidence" value="ECO:0007669"/>
    <property type="project" value="InterPro"/>
</dbReference>
<evidence type="ECO:0000256" key="8">
    <source>
        <dbReference type="SAM" id="Phobius"/>
    </source>
</evidence>
<dbReference type="FunFam" id="3.40.50.300:FF:000218">
    <property type="entry name" value="Multidrug ABC transporter ATP-binding protein"/>
    <property type="match status" value="1"/>
</dbReference>
<feature type="transmembrane region" description="Helical" evidence="8">
    <location>
        <begin position="28"/>
        <end position="50"/>
    </location>
</feature>
<evidence type="ECO:0000256" key="5">
    <source>
        <dbReference type="ARBA" id="ARBA00022989"/>
    </source>
</evidence>
<dbReference type="Gene3D" id="3.40.50.300">
    <property type="entry name" value="P-loop containing nucleotide triphosphate hydrolases"/>
    <property type="match status" value="1"/>
</dbReference>
<evidence type="ECO:0000313" key="12">
    <source>
        <dbReference type="Proteomes" id="UP000824225"/>
    </source>
</evidence>
<dbReference type="AlphaFoldDB" id="A0A9D2HE13"/>
<comment type="caution">
    <text evidence="11">The sequence shown here is derived from an EMBL/GenBank/DDBJ whole genome shotgun (WGS) entry which is preliminary data.</text>
</comment>
<keyword evidence="3" id="KW-0547">Nucleotide-binding</keyword>
<dbReference type="PANTHER" id="PTHR43394:SF1">
    <property type="entry name" value="ATP-BINDING CASSETTE SUB-FAMILY B MEMBER 10, MITOCHONDRIAL"/>
    <property type="match status" value="1"/>
</dbReference>
<evidence type="ECO:0000256" key="1">
    <source>
        <dbReference type="ARBA" id="ARBA00004651"/>
    </source>
</evidence>
<comment type="subcellular location">
    <subcellularLocation>
        <location evidence="1">Cell membrane</location>
        <topology evidence="1">Multi-pass membrane protein</topology>
    </subcellularLocation>
</comment>
<dbReference type="InterPro" id="IPR027417">
    <property type="entry name" value="P-loop_NTPase"/>
</dbReference>